<dbReference type="Proteomes" id="UP001239111">
    <property type="component" value="Chromosome 4"/>
</dbReference>
<dbReference type="EMBL" id="CM056744">
    <property type="protein sequence ID" value="KAJ8666681.1"/>
    <property type="molecule type" value="Genomic_DNA"/>
</dbReference>
<evidence type="ECO:0000313" key="1">
    <source>
        <dbReference type="EMBL" id="KAJ8666681.1"/>
    </source>
</evidence>
<comment type="caution">
    <text evidence="1">The sequence shown here is derived from an EMBL/GenBank/DDBJ whole genome shotgun (WGS) entry which is preliminary data.</text>
</comment>
<gene>
    <name evidence="1" type="ORF">QAD02_008343</name>
</gene>
<keyword evidence="2" id="KW-1185">Reference proteome</keyword>
<sequence length="150" mass="16987">MAHEPAQPCTNRGTIETMLKLATRMNGLGNDAVEPKDGIDEPLILLKLKKFKIIDGVVPDSMHQSNLGVGKQFTNSWIDDRGKPHSLPPNANDKIDDSVAELEVPNQLCRWSRSLINRKWWTAMECGNWIFFYSLPVLSVFPESKPYLDH</sequence>
<evidence type="ECO:0000313" key="2">
    <source>
        <dbReference type="Proteomes" id="UP001239111"/>
    </source>
</evidence>
<name>A0ACC2N6G7_9HYME</name>
<proteinExistence type="predicted"/>
<reference evidence="1" key="1">
    <citation type="submission" date="2023-04" db="EMBL/GenBank/DDBJ databases">
        <title>A chromosome-level genome assembly of the parasitoid wasp Eretmocerus hayati.</title>
        <authorList>
            <person name="Zhong Y."/>
            <person name="Liu S."/>
            <person name="Liu Y."/>
        </authorList>
    </citation>
    <scope>NUCLEOTIDE SEQUENCE</scope>
    <source>
        <strain evidence="1">ZJU_SS_LIU_2023</strain>
    </source>
</reference>
<organism evidence="1 2">
    <name type="scientific">Eretmocerus hayati</name>
    <dbReference type="NCBI Taxonomy" id="131215"/>
    <lineage>
        <taxon>Eukaryota</taxon>
        <taxon>Metazoa</taxon>
        <taxon>Ecdysozoa</taxon>
        <taxon>Arthropoda</taxon>
        <taxon>Hexapoda</taxon>
        <taxon>Insecta</taxon>
        <taxon>Pterygota</taxon>
        <taxon>Neoptera</taxon>
        <taxon>Endopterygota</taxon>
        <taxon>Hymenoptera</taxon>
        <taxon>Apocrita</taxon>
        <taxon>Proctotrupomorpha</taxon>
        <taxon>Chalcidoidea</taxon>
        <taxon>Aphelinidae</taxon>
        <taxon>Aphelininae</taxon>
        <taxon>Eretmocerus</taxon>
    </lineage>
</organism>
<accession>A0ACC2N6G7</accession>
<protein>
    <submittedName>
        <fullName evidence="1">Uncharacterized protein</fullName>
    </submittedName>
</protein>